<dbReference type="InterPro" id="IPR013766">
    <property type="entry name" value="Thioredoxin_domain"/>
</dbReference>
<dbReference type="SUPFAM" id="SSF52833">
    <property type="entry name" value="Thioredoxin-like"/>
    <property type="match status" value="1"/>
</dbReference>
<proteinExistence type="predicted"/>
<dbReference type="EMBL" id="JAEPRJ010000001">
    <property type="protein sequence ID" value="MBK5897892.1"/>
    <property type="molecule type" value="Genomic_DNA"/>
</dbReference>
<keyword evidence="1" id="KW-0732">Signal</keyword>
<sequence>MGKQIIKSLILGALAGVLVLTAKPEMVVADTKTDSIVISKSKVKMTIGNEITIGTSESDDITVNVYTSNKNKEFKISTKDGNKVKIKKSGKVFKVKAIKSGKANLKLTLSANKKVCKTLKLNIRKKSVADFGEVIKITAKNFDKEVLQAKGIVIVDFTTKWCGYCQFLDPIYKEAAKIRQIYKFTKVDGDEDRELVKKQGIEGFPTLHLYKNGKLVREGGYWTDMTVWDLLDWIELR</sequence>
<dbReference type="PANTHER" id="PTHR45815">
    <property type="entry name" value="PROTEIN DISULFIDE-ISOMERASE A6"/>
    <property type="match status" value="1"/>
</dbReference>
<comment type="caution">
    <text evidence="3">The sequence shown here is derived from an EMBL/GenBank/DDBJ whole genome shotgun (WGS) entry which is preliminary data.</text>
</comment>
<evidence type="ECO:0000313" key="4">
    <source>
        <dbReference type="Proteomes" id="UP000604730"/>
    </source>
</evidence>
<dbReference type="PRINTS" id="PR00421">
    <property type="entry name" value="THIOREDOXIN"/>
</dbReference>
<feature type="domain" description="Thioredoxin" evidence="2">
    <location>
        <begin position="84"/>
        <end position="237"/>
    </location>
</feature>
<feature type="chain" id="PRO_5046737880" description="Thioredoxin domain-containing protein" evidence="1">
    <location>
        <begin position="23"/>
        <end position="237"/>
    </location>
</feature>
<organism evidence="3 4">
    <name type="scientific">Catonella massiliensis</name>
    <dbReference type="NCBI Taxonomy" id="2799636"/>
    <lineage>
        <taxon>Bacteria</taxon>
        <taxon>Bacillati</taxon>
        <taxon>Bacillota</taxon>
        <taxon>Clostridia</taxon>
        <taxon>Lachnospirales</taxon>
        <taxon>Lachnospiraceae</taxon>
        <taxon>Catonella</taxon>
    </lineage>
</organism>
<gene>
    <name evidence="3" type="ORF">JJN12_08895</name>
</gene>
<feature type="signal peptide" evidence="1">
    <location>
        <begin position="1"/>
        <end position="22"/>
    </location>
</feature>
<name>A0ABS1J186_9FIRM</name>
<dbReference type="PROSITE" id="PS00194">
    <property type="entry name" value="THIOREDOXIN_1"/>
    <property type="match status" value="1"/>
</dbReference>
<dbReference type="InterPro" id="IPR036249">
    <property type="entry name" value="Thioredoxin-like_sf"/>
</dbReference>
<protein>
    <recommendedName>
        <fullName evidence="2">Thioredoxin domain-containing protein</fullName>
    </recommendedName>
</protein>
<evidence type="ECO:0000259" key="2">
    <source>
        <dbReference type="PROSITE" id="PS51352"/>
    </source>
</evidence>
<dbReference type="RefSeq" id="WP_208429348.1">
    <property type="nucleotide sequence ID" value="NZ_JAEPRJ010000001.1"/>
</dbReference>
<dbReference type="Proteomes" id="UP000604730">
    <property type="component" value="Unassembled WGS sequence"/>
</dbReference>
<accession>A0ABS1J186</accession>
<dbReference type="Pfam" id="PF00085">
    <property type="entry name" value="Thioredoxin"/>
    <property type="match status" value="1"/>
</dbReference>
<reference evidence="3 4" key="1">
    <citation type="submission" date="2021-01" db="EMBL/GenBank/DDBJ databases">
        <title>Isolation and description of Catonella massiliensis sp. nov., a novel Catonella species, isolated from a stable periodontitis subject.</title>
        <authorList>
            <person name="Antezack A."/>
            <person name="Boxberger M."/>
            <person name="La Scola B."/>
            <person name="Monnet-Corti V."/>
        </authorList>
    </citation>
    <scope>NUCLEOTIDE SEQUENCE [LARGE SCALE GENOMIC DNA]</scope>
    <source>
        <strain evidence="3 4">Marseille-Q4567</strain>
    </source>
</reference>
<dbReference type="Gene3D" id="3.40.30.10">
    <property type="entry name" value="Glutaredoxin"/>
    <property type="match status" value="1"/>
</dbReference>
<keyword evidence="4" id="KW-1185">Reference proteome</keyword>
<dbReference type="PROSITE" id="PS51352">
    <property type="entry name" value="THIOREDOXIN_2"/>
    <property type="match status" value="1"/>
</dbReference>
<evidence type="ECO:0000256" key="1">
    <source>
        <dbReference type="SAM" id="SignalP"/>
    </source>
</evidence>
<dbReference type="PANTHER" id="PTHR45815:SF3">
    <property type="entry name" value="PROTEIN DISULFIDE-ISOMERASE A6"/>
    <property type="match status" value="1"/>
</dbReference>
<evidence type="ECO:0000313" key="3">
    <source>
        <dbReference type="EMBL" id="MBK5897892.1"/>
    </source>
</evidence>
<dbReference type="CDD" id="cd02961">
    <property type="entry name" value="PDI_a_family"/>
    <property type="match status" value="1"/>
</dbReference>
<dbReference type="InterPro" id="IPR017937">
    <property type="entry name" value="Thioredoxin_CS"/>
</dbReference>